<dbReference type="InterPro" id="IPR000792">
    <property type="entry name" value="Tscrpt_reg_LuxR_C"/>
</dbReference>
<dbReference type="InterPro" id="IPR036388">
    <property type="entry name" value="WH-like_DNA-bd_sf"/>
</dbReference>
<keyword evidence="1" id="KW-0805">Transcription regulation</keyword>
<dbReference type="AlphaFoldDB" id="A0AAE3ZYZ8"/>
<protein>
    <submittedName>
        <fullName evidence="5">DNA-binding CsgD family transcriptional regulator</fullName>
    </submittedName>
</protein>
<comment type="caution">
    <text evidence="5">The sequence shown here is derived from an EMBL/GenBank/DDBJ whole genome shotgun (WGS) entry which is preliminary data.</text>
</comment>
<dbReference type="CDD" id="cd06170">
    <property type="entry name" value="LuxR_C_like"/>
    <property type="match status" value="1"/>
</dbReference>
<dbReference type="Pfam" id="PF00196">
    <property type="entry name" value="GerE"/>
    <property type="match status" value="1"/>
</dbReference>
<gene>
    <name evidence="5" type="ORF">J2S44_007676</name>
</gene>
<dbReference type="SUPFAM" id="SSF46894">
    <property type="entry name" value="C-terminal effector domain of the bipartite response regulators"/>
    <property type="match status" value="1"/>
</dbReference>
<dbReference type="EMBL" id="JAVDYC010000001">
    <property type="protein sequence ID" value="MDR7327426.1"/>
    <property type="molecule type" value="Genomic_DNA"/>
</dbReference>
<evidence type="ECO:0000313" key="6">
    <source>
        <dbReference type="Proteomes" id="UP001183629"/>
    </source>
</evidence>
<dbReference type="RefSeq" id="WP_310424743.1">
    <property type="nucleotide sequence ID" value="NZ_JAVDYC010000001.1"/>
</dbReference>
<dbReference type="Proteomes" id="UP001183629">
    <property type="component" value="Unassembled WGS sequence"/>
</dbReference>
<dbReference type="SMART" id="SM00421">
    <property type="entry name" value="HTH_LUXR"/>
    <property type="match status" value="1"/>
</dbReference>
<keyword evidence="3" id="KW-0804">Transcription</keyword>
<dbReference type="GO" id="GO:0003677">
    <property type="term" value="F:DNA binding"/>
    <property type="evidence" value="ECO:0007669"/>
    <property type="project" value="UniProtKB-KW"/>
</dbReference>
<dbReference type="InterPro" id="IPR016032">
    <property type="entry name" value="Sig_transdc_resp-reg_C-effctor"/>
</dbReference>
<proteinExistence type="predicted"/>
<dbReference type="PRINTS" id="PR00038">
    <property type="entry name" value="HTHLUXR"/>
</dbReference>
<keyword evidence="6" id="KW-1185">Reference proteome</keyword>
<dbReference type="PANTHER" id="PTHR44688">
    <property type="entry name" value="DNA-BINDING TRANSCRIPTIONAL ACTIVATOR DEVR_DOSR"/>
    <property type="match status" value="1"/>
</dbReference>
<dbReference type="PROSITE" id="PS50043">
    <property type="entry name" value="HTH_LUXR_2"/>
    <property type="match status" value="1"/>
</dbReference>
<dbReference type="PANTHER" id="PTHR44688:SF16">
    <property type="entry name" value="DNA-BINDING TRANSCRIPTIONAL ACTIVATOR DEVR_DOSR"/>
    <property type="match status" value="1"/>
</dbReference>
<feature type="domain" description="HTH luxR-type" evidence="4">
    <location>
        <begin position="1"/>
        <end position="65"/>
    </location>
</feature>
<evidence type="ECO:0000313" key="5">
    <source>
        <dbReference type="EMBL" id="MDR7327426.1"/>
    </source>
</evidence>
<evidence type="ECO:0000256" key="3">
    <source>
        <dbReference type="ARBA" id="ARBA00023163"/>
    </source>
</evidence>
<dbReference type="GO" id="GO:0006355">
    <property type="term" value="P:regulation of DNA-templated transcription"/>
    <property type="evidence" value="ECO:0007669"/>
    <property type="project" value="InterPro"/>
</dbReference>
<evidence type="ECO:0000259" key="4">
    <source>
        <dbReference type="PROSITE" id="PS50043"/>
    </source>
</evidence>
<evidence type="ECO:0000256" key="2">
    <source>
        <dbReference type="ARBA" id="ARBA00023125"/>
    </source>
</evidence>
<evidence type="ECO:0000256" key="1">
    <source>
        <dbReference type="ARBA" id="ARBA00023015"/>
    </source>
</evidence>
<keyword evidence="2 5" id="KW-0238">DNA-binding</keyword>
<sequence length="72" mass="8191">MVDHGNLSDREEEVLIHLSQGLTYLQIGRRMGIAHSTVDTYLRRIRAKTGIRNSAELVRLGVQLETRCENAE</sequence>
<reference evidence="5 6" key="1">
    <citation type="submission" date="2023-07" db="EMBL/GenBank/DDBJ databases">
        <title>Sequencing the genomes of 1000 actinobacteria strains.</title>
        <authorList>
            <person name="Klenk H.-P."/>
        </authorList>
    </citation>
    <scope>NUCLEOTIDE SEQUENCE [LARGE SCALE GENOMIC DNA]</scope>
    <source>
        <strain evidence="5 6">DSM 44711</strain>
    </source>
</reference>
<dbReference type="PROSITE" id="PS00622">
    <property type="entry name" value="HTH_LUXR_1"/>
    <property type="match status" value="1"/>
</dbReference>
<accession>A0AAE3ZYZ8</accession>
<dbReference type="Gene3D" id="1.10.10.10">
    <property type="entry name" value="Winged helix-like DNA-binding domain superfamily/Winged helix DNA-binding domain"/>
    <property type="match status" value="1"/>
</dbReference>
<organism evidence="5 6">
    <name type="scientific">Catenuloplanes niger</name>
    <dbReference type="NCBI Taxonomy" id="587534"/>
    <lineage>
        <taxon>Bacteria</taxon>
        <taxon>Bacillati</taxon>
        <taxon>Actinomycetota</taxon>
        <taxon>Actinomycetes</taxon>
        <taxon>Micromonosporales</taxon>
        <taxon>Micromonosporaceae</taxon>
        <taxon>Catenuloplanes</taxon>
    </lineage>
</organism>
<name>A0AAE3ZYZ8_9ACTN</name>